<proteinExistence type="predicted"/>
<sequence length="252" mass="26583">RSLTDAAGASPSKYSRQYVRIPVESGQAMAFSEHGADEEDGNGSGLIIRDITDSLENATNGLLAVAHTSGRAIEPQAALDPGLPLCQVSQLSELNCTEPVPSVPINYVSKSSEIGTAAVELHTAQPNAPEDPVSVIDSILNENNSGNQNEPLLDRPMEVPLSPCFSGRSSTLGPAVLSGALCSFISRTLVVDILVWLYFQTFNPELPALDMSLMETPPGIENVRVRFTSSTESLGASERETAGSKGGQEGTL</sequence>
<evidence type="ECO:0000256" key="1">
    <source>
        <dbReference type="SAM" id="MobiDB-lite"/>
    </source>
</evidence>
<name>A0A7L2BUY4_9PASS</name>
<keyword evidence="3" id="KW-1185">Reference proteome</keyword>
<accession>A0A7L2BUY4</accession>
<comment type="caution">
    <text evidence="2">The sequence shown here is derived from an EMBL/GenBank/DDBJ whole genome shotgun (WGS) entry which is preliminary data.</text>
</comment>
<feature type="non-terminal residue" evidence="2">
    <location>
        <position position="1"/>
    </location>
</feature>
<organism evidence="2 3">
    <name type="scientific">Alaudala cheleensis</name>
    <name type="common">Asian short-toed lark</name>
    <dbReference type="NCBI Taxonomy" id="670337"/>
    <lineage>
        <taxon>Eukaryota</taxon>
        <taxon>Metazoa</taxon>
        <taxon>Chordata</taxon>
        <taxon>Craniata</taxon>
        <taxon>Vertebrata</taxon>
        <taxon>Euteleostomi</taxon>
        <taxon>Archelosauria</taxon>
        <taxon>Archosauria</taxon>
        <taxon>Dinosauria</taxon>
        <taxon>Saurischia</taxon>
        <taxon>Theropoda</taxon>
        <taxon>Coelurosauria</taxon>
        <taxon>Aves</taxon>
        <taxon>Neognathae</taxon>
        <taxon>Neoaves</taxon>
        <taxon>Telluraves</taxon>
        <taxon>Australaves</taxon>
        <taxon>Passeriformes</taxon>
        <taxon>Sylvioidea</taxon>
        <taxon>Alaudidae</taxon>
        <taxon>Alaudala</taxon>
    </lineage>
</organism>
<dbReference type="EMBL" id="VWYE01013830">
    <property type="protein sequence ID" value="NXQ29551.1"/>
    <property type="molecule type" value="Genomic_DNA"/>
</dbReference>
<gene>
    <name evidence="2" type="primary">Hsf3_0</name>
    <name evidence="2" type="ORF">ALACHE_R11704</name>
</gene>
<dbReference type="AlphaFoldDB" id="A0A7L2BUY4"/>
<reference evidence="2 3" key="1">
    <citation type="submission" date="2019-09" db="EMBL/GenBank/DDBJ databases">
        <title>Bird 10,000 Genomes (B10K) Project - Family phase.</title>
        <authorList>
            <person name="Zhang G."/>
        </authorList>
    </citation>
    <scope>NUCLEOTIDE SEQUENCE [LARGE SCALE GENOMIC DNA]</scope>
    <source>
        <strain evidence="2">B10K-DU-001-15</strain>
        <tissue evidence="2">Muscle</tissue>
    </source>
</reference>
<dbReference type="Proteomes" id="UP000571582">
    <property type="component" value="Unassembled WGS sequence"/>
</dbReference>
<evidence type="ECO:0000313" key="2">
    <source>
        <dbReference type="EMBL" id="NXQ29551.1"/>
    </source>
</evidence>
<feature type="region of interest" description="Disordered" evidence="1">
    <location>
        <begin position="230"/>
        <end position="252"/>
    </location>
</feature>
<protein>
    <submittedName>
        <fullName evidence="2">HSF3 protein</fullName>
    </submittedName>
</protein>
<feature type="non-terminal residue" evidence="2">
    <location>
        <position position="252"/>
    </location>
</feature>
<evidence type="ECO:0000313" key="3">
    <source>
        <dbReference type="Proteomes" id="UP000571582"/>
    </source>
</evidence>